<dbReference type="AlphaFoldDB" id="A0A5M9HZ77"/>
<gene>
    <name evidence="1" type="ORF">FNY66_03780</name>
</gene>
<organism evidence="1 2">
    <name type="scientific">Mediterraneibacter catenae</name>
    <dbReference type="NCBI Taxonomy" id="2594882"/>
    <lineage>
        <taxon>Bacteria</taxon>
        <taxon>Bacillati</taxon>
        <taxon>Bacillota</taxon>
        <taxon>Clostridia</taxon>
        <taxon>Lachnospirales</taxon>
        <taxon>Lachnospiraceae</taxon>
        <taxon>Mediterraneibacter</taxon>
    </lineage>
</organism>
<proteinExistence type="predicted"/>
<dbReference type="RefSeq" id="WP_087150295.1">
    <property type="nucleotide sequence ID" value="NZ_VMSO01000003.1"/>
</dbReference>
<sequence>MSNRDKAKQILDTLPDYKIDKILLILQGIQIDDEIEDDIFCENLTERYLRDDSSDKNDSISLEEFAEQENVKL</sequence>
<name>A0A5M9HZ77_9FIRM</name>
<dbReference type="EMBL" id="VMSO01000003">
    <property type="protein sequence ID" value="KAA8502254.1"/>
    <property type="molecule type" value="Genomic_DNA"/>
</dbReference>
<dbReference type="Proteomes" id="UP000322025">
    <property type="component" value="Unassembled WGS sequence"/>
</dbReference>
<dbReference type="OrthoDB" id="2061506at2"/>
<evidence type="ECO:0000313" key="1">
    <source>
        <dbReference type="EMBL" id="KAA8502254.1"/>
    </source>
</evidence>
<protein>
    <submittedName>
        <fullName evidence="1">Uncharacterized protein</fullName>
    </submittedName>
</protein>
<keyword evidence="2" id="KW-1185">Reference proteome</keyword>
<accession>A0A5M9HZ77</accession>
<evidence type="ECO:0000313" key="2">
    <source>
        <dbReference type="Proteomes" id="UP000322025"/>
    </source>
</evidence>
<reference evidence="1 2" key="1">
    <citation type="submission" date="2019-07" db="EMBL/GenBank/DDBJ databases">
        <authorList>
            <person name="Wongkuna S."/>
            <person name="Scaria J."/>
        </authorList>
    </citation>
    <scope>NUCLEOTIDE SEQUENCE [LARGE SCALE GENOMIC DNA]</scope>
    <source>
        <strain evidence="1 2">SW178</strain>
    </source>
</reference>
<comment type="caution">
    <text evidence="1">The sequence shown here is derived from an EMBL/GenBank/DDBJ whole genome shotgun (WGS) entry which is preliminary data.</text>
</comment>